<dbReference type="EMBL" id="JYDQ01000072">
    <property type="protein sequence ID" value="KRY16835.1"/>
    <property type="molecule type" value="Genomic_DNA"/>
</dbReference>
<name>A0A0V0ZXK9_9BILA</name>
<dbReference type="AlphaFoldDB" id="A0A0V0ZXK9"/>
<proteinExistence type="predicted"/>
<comment type="caution">
    <text evidence="1">The sequence shown here is derived from an EMBL/GenBank/DDBJ whole genome shotgun (WGS) entry which is preliminary data.</text>
</comment>
<evidence type="ECO:0000313" key="2">
    <source>
        <dbReference type="Proteomes" id="UP000054783"/>
    </source>
</evidence>
<dbReference type="OrthoDB" id="5914732at2759"/>
<protein>
    <submittedName>
        <fullName evidence="1">Uncharacterized protein</fullName>
    </submittedName>
</protein>
<sequence>MSGIGNANGNREYSSTTVNMYRLLDVDGRGPLKSILNRSKGAVALISFPESPLKNQDFSSAQTRQELVILWISSIVYGKFLLLA</sequence>
<evidence type="ECO:0000313" key="1">
    <source>
        <dbReference type="EMBL" id="KRY16835.1"/>
    </source>
</evidence>
<organism evidence="1 2">
    <name type="scientific">Trichinella patagoniensis</name>
    <dbReference type="NCBI Taxonomy" id="990121"/>
    <lineage>
        <taxon>Eukaryota</taxon>
        <taxon>Metazoa</taxon>
        <taxon>Ecdysozoa</taxon>
        <taxon>Nematoda</taxon>
        <taxon>Enoplea</taxon>
        <taxon>Dorylaimia</taxon>
        <taxon>Trichinellida</taxon>
        <taxon>Trichinellidae</taxon>
        <taxon>Trichinella</taxon>
    </lineage>
</organism>
<gene>
    <name evidence="1" type="ORF">T12_1101</name>
</gene>
<reference evidence="1 2" key="1">
    <citation type="submission" date="2015-01" db="EMBL/GenBank/DDBJ databases">
        <title>Evolution of Trichinella species and genotypes.</title>
        <authorList>
            <person name="Korhonen P.K."/>
            <person name="Edoardo P."/>
            <person name="Giuseppe L.R."/>
            <person name="Gasser R.B."/>
        </authorList>
    </citation>
    <scope>NUCLEOTIDE SEQUENCE [LARGE SCALE GENOMIC DNA]</scope>
    <source>
        <strain evidence="1">ISS2496</strain>
    </source>
</reference>
<keyword evidence="2" id="KW-1185">Reference proteome</keyword>
<dbReference type="Proteomes" id="UP000054783">
    <property type="component" value="Unassembled WGS sequence"/>
</dbReference>
<accession>A0A0V0ZXK9</accession>